<accession>A0A1Q9CWR9</accession>
<dbReference type="EMBL" id="LSRX01000863">
    <property type="protein sequence ID" value="OLP87371.1"/>
    <property type="molecule type" value="Genomic_DNA"/>
</dbReference>
<evidence type="ECO:0000313" key="1">
    <source>
        <dbReference type="EMBL" id="OLP87371.1"/>
    </source>
</evidence>
<gene>
    <name evidence="1" type="ORF">AK812_SmicGene31408</name>
</gene>
<keyword evidence="2" id="KW-1185">Reference proteome</keyword>
<reference evidence="1 2" key="1">
    <citation type="submission" date="2016-02" db="EMBL/GenBank/DDBJ databases">
        <title>Genome analysis of coral dinoflagellate symbionts highlights evolutionary adaptations to a symbiotic lifestyle.</title>
        <authorList>
            <person name="Aranda M."/>
            <person name="Li Y."/>
            <person name="Liew Y.J."/>
            <person name="Baumgarten S."/>
            <person name="Simakov O."/>
            <person name="Wilson M."/>
            <person name="Piel J."/>
            <person name="Ashoor H."/>
            <person name="Bougouffa S."/>
            <person name="Bajic V.B."/>
            <person name="Ryu T."/>
            <person name="Ravasi T."/>
            <person name="Bayer T."/>
            <person name="Micklem G."/>
            <person name="Kim H."/>
            <person name="Bhak J."/>
            <person name="Lajeunesse T.C."/>
            <person name="Voolstra C.R."/>
        </authorList>
    </citation>
    <scope>NUCLEOTIDE SEQUENCE [LARGE SCALE GENOMIC DNA]</scope>
    <source>
        <strain evidence="1 2">CCMP2467</strain>
    </source>
</reference>
<dbReference type="Proteomes" id="UP000186817">
    <property type="component" value="Unassembled WGS sequence"/>
</dbReference>
<name>A0A1Q9CWR9_SYMMI</name>
<organism evidence="1 2">
    <name type="scientific">Symbiodinium microadriaticum</name>
    <name type="common">Dinoflagellate</name>
    <name type="synonym">Zooxanthella microadriatica</name>
    <dbReference type="NCBI Taxonomy" id="2951"/>
    <lineage>
        <taxon>Eukaryota</taxon>
        <taxon>Sar</taxon>
        <taxon>Alveolata</taxon>
        <taxon>Dinophyceae</taxon>
        <taxon>Suessiales</taxon>
        <taxon>Symbiodiniaceae</taxon>
        <taxon>Symbiodinium</taxon>
    </lineage>
</organism>
<protein>
    <submittedName>
        <fullName evidence="1">Uncharacterized protein</fullName>
    </submittedName>
</protein>
<comment type="caution">
    <text evidence="1">The sequence shown here is derived from an EMBL/GenBank/DDBJ whole genome shotgun (WGS) entry which is preliminary data.</text>
</comment>
<dbReference type="AlphaFoldDB" id="A0A1Q9CWR9"/>
<proteinExistence type="predicted"/>
<dbReference type="OrthoDB" id="10302035at2759"/>
<evidence type="ECO:0000313" key="2">
    <source>
        <dbReference type="Proteomes" id="UP000186817"/>
    </source>
</evidence>
<sequence length="233" mass="25797">MLSLHVYNYNRRSAAITDILRRVFTVAAFDFYDDKYGLEPASTAEGALAGSWVPVSTSRKLQLCSDPATILGVTYDLDQYLLKIKSRKQELFEEISMILEHEELSPGQAGKLREKLMFGASQLWGKIDRAFPKALSDRQYSRRTASTGLSPALIYALYKWKTLVMHGPPRPIPSSGPKKSDVLIFTDGSAPSSSPKDPPTEMIGKFVFLFIDSEPVEAALIKGILPGKMFASS</sequence>